<name>A0A2G9H177_9LAMI</name>
<dbReference type="OrthoDB" id="897680at2759"/>
<dbReference type="Pfam" id="PF26138">
    <property type="entry name" value="DUF8040"/>
    <property type="match status" value="1"/>
</dbReference>
<keyword evidence="4" id="KW-1185">Reference proteome</keyword>
<dbReference type="PANTHER" id="PTHR22930">
    <property type="match status" value="1"/>
</dbReference>
<reference evidence="4" key="1">
    <citation type="journal article" date="2018" name="Gigascience">
        <title>Genome assembly of the Pink Ipe (Handroanthus impetiginosus, Bignoniaceae), a highly valued, ecologically keystone Neotropical timber forest tree.</title>
        <authorList>
            <person name="Silva-Junior O.B."/>
            <person name="Grattapaglia D."/>
            <person name="Novaes E."/>
            <person name="Collevatti R.G."/>
        </authorList>
    </citation>
    <scope>NUCLEOTIDE SEQUENCE [LARGE SCALE GENOMIC DNA]</scope>
    <source>
        <strain evidence="4">cv. UFG-1</strain>
    </source>
</reference>
<sequence length="256" mass="29797">MDRRKRIQILLWIYANMLRTIVCMYLLYCIYLLDHLRVDRNAFFRFCYLLENIGGLQNERFVSVLKKIASFLLILAHHTKNVIVKKRFKRSGQFKAITRISHLLLVQPYLAGDNCCLGTLDETYIEVQVPHNEQVCYRSRKGEIVVNVLGVCNRDMNFIANSYVLRDALNRPDGLLMPTGQTLIIRCPSFYPIKQQNYVILACALLHNFIRTQIFYDPFEDIVSDESDGDEECNCSFIDTIKSSCVWNTCRDELAT</sequence>
<feature type="transmembrane region" description="Helical" evidence="1">
    <location>
        <begin position="12"/>
        <end position="33"/>
    </location>
</feature>
<organism evidence="3 4">
    <name type="scientific">Handroanthus impetiginosus</name>
    <dbReference type="NCBI Taxonomy" id="429701"/>
    <lineage>
        <taxon>Eukaryota</taxon>
        <taxon>Viridiplantae</taxon>
        <taxon>Streptophyta</taxon>
        <taxon>Embryophyta</taxon>
        <taxon>Tracheophyta</taxon>
        <taxon>Spermatophyta</taxon>
        <taxon>Magnoliopsida</taxon>
        <taxon>eudicotyledons</taxon>
        <taxon>Gunneridae</taxon>
        <taxon>Pentapetalae</taxon>
        <taxon>asterids</taxon>
        <taxon>lamiids</taxon>
        <taxon>Lamiales</taxon>
        <taxon>Bignoniaceae</taxon>
        <taxon>Crescentiina</taxon>
        <taxon>Tabebuia alliance</taxon>
        <taxon>Handroanthus</taxon>
    </lineage>
</organism>
<dbReference type="AlphaFoldDB" id="A0A2G9H177"/>
<protein>
    <recommendedName>
        <fullName evidence="2">DUF8040 domain-containing protein</fullName>
    </recommendedName>
</protein>
<keyword evidence="1" id="KW-0472">Membrane</keyword>
<evidence type="ECO:0000313" key="3">
    <source>
        <dbReference type="EMBL" id="PIN11284.1"/>
    </source>
</evidence>
<gene>
    <name evidence="3" type="ORF">CDL12_16106</name>
</gene>
<evidence type="ECO:0000259" key="2">
    <source>
        <dbReference type="Pfam" id="PF26138"/>
    </source>
</evidence>
<keyword evidence="1" id="KW-0812">Transmembrane</keyword>
<dbReference type="InterPro" id="IPR058353">
    <property type="entry name" value="DUF8040"/>
</dbReference>
<dbReference type="PANTHER" id="PTHR22930:SF281">
    <property type="entry name" value="NUCLEASE"/>
    <property type="match status" value="1"/>
</dbReference>
<evidence type="ECO:0000256" key="1">
    <source>
        <dbReference type="SAM" id="Phobius"/>
    </source>
</evidence>
<proteinExistence type="predicted"/>
<evidence type="ECO:0000313" key="4">
    <source>
        <dbReference type="Proteomes" id="UP000231279"/>
    </source>
</evidence>
<dbReference type="EMBL" id="NKXS01002978">
    <property type="protein sequence ID" value="PIN11284.1"/>
    <property type="molecule type" value="Genomic_DNA"/>
</dbReference>
<comment type="caution">
    <text evidence="3">The sequence shown here is derived from an EMBL/GenBank/DDBJ whole genome shotgun (WGS) entry which is preliminary data.</text>
</comment>
<dbReference type="InterPro" id="IPR045249">
    <property type="entry name" value="HARBI1-like"/>
</dbReference>
<accession>A0A2G9H177</accession>
<dbReference type="STRING" id="429701.A0A2G9H177"/>
<feature type="domain" description="DUF8040" evidence="2">
    <location>
        <begin position="33"/>
        <end position="93"/>
    </location>
</feature>
<keyword evidence="1" id="KW-1133">Transmembrane helix</keyword>
<dbReference type="Proteomes" id="UP000231279">
    <property type="component" value="Unassembled WGS sequence"/>
</dbReference>